<evidence type="ECO:0000259" key="4">
    <source>
        <dbReference type="Pfam" id="PF13622"/>
    </source>
</evidence>
<evidence type="ECO:0000256" key="1">
    <source>
        <dbReference type="ARBA" id="ARBA00006538"/>
    </source>
</evidence>
<dbReference type="Proteomes" id="UP001212803">
    <property type="component" value="Chromosome"/>
</dbReference>
<dbReference type="Pfam" id="PF13622">
    <property type="entry name" value="4HBT_3"/>
    <property type="match status" value="1"/>
</dbReference>
<protein>
    <submittedName>
        <fullName evidence="5">Acyl-CoA thioesterase II</fullName>
    </submittedName>
</protein>
<comment type="similarity">
    <text evidence="1">Belongs to the C/M/P thioester hydrolase family.</text>
</comment>
<sequence length="288" mass="31849">MTRSRALDLLLQNLQLERLDRDLFLGQPGPGSGRLFGGHVAAQSVMAAGLTLEPGAGFIHSLHAYFLKGGTHDVPIRFVVDRIRDGRTFSTRHVVAYQGGEAIFDLSASFARPEDGVAHQDVMPSAPPPDGLPDWEDVRGEILEDAERRRRSQPIEIRVVDPDLPGERLPARRRIWMRPNGDLPDDPLIHAAVLTYASDRTLLSTAARPHGLTWGRRMSASLDHAVWFHGPVTFNDWVLYASESPVARHARGLIFGSIWTPGGLRIASVAQEGLIRIPRDRVEDPPGR</sequence>
<dbReference type="PANTHER" id="PTHR11066:SF34">
    <property type="entry name" value="ACYL-COENZYME A THIOESTERASE 8"/>
    <property type="match status" value="1"/>
</dbReference>
<evidence type="ECO:0000313" key="6">
    <source>
        <dbReference type="Proteomes" id="UP001212803"/>
    </source>
</evidence>
<feature type="domain" description="Acyl-CoA thioesterase 2 C-terminal" evidence="3">
    <location>
        <begin position="158"/>
        <end position="274"/>
    </location>
</feature>
<reference evidence="5 6" key="1">
    <citation type="journal article" date="2023" name="ISME J.">
        <title>Thermophilic Dehalococcoidia with unusual traits shed light on an unexpected past.</title>
        <authorList>
            <person name="Palmer M."/>
            <person name="Covington J.K."/>
            <person name="Zhou E.M."/>
            <person name="Thomas S.C."/>
            <person name="Habib N."/>
            <person name="Seymour C.O."/>
            <person name="Lai D."/>
            <person name="Johnston J."/>
            <person name="Hashimi A."/>
            <person name="Jiao J.Y."/>
            <person name="Muok A.R."/>
            <person name="Liu L."/>
            <person name="Xian W.D."/>
            <person name="Zhi X.Y."/>
            <person name="Li M.M."/>
            <person name="Silva L.P."/>
            <person name="Bowen B.P."/>
            <person name="Louie K."/>
            <person name="Briegel A."/>
            <person name="Pett-Ridge J."/>
            <person name="Weber P.K."/>
            <person name="Tocheva E.I."/>
            <person name="Woyke T."/>
            <person name="Northen T.R."/>
            <person name="Mayali X."/>
            <person name="Li W.J."/>
            <person name="Hedlund B.P."/>
        </authorList>
    </citation>
    <scope>NUCLEOTIDE SEQUENCE [LARGE SCALE GENOMIC DNA]</scope>
    <source>
        <strain evidence="5 6">YIM 72310</strain>
    </source>
</reference>
<dbReference type="Gene3D" id="2.40.160.210">
    <property type="entry name" value="Acyl-CoA thioesterase, double hotdog domain"/>
    <property type="match status" value="1"/>
</dbReference>
<gene>
    <name evidence="5" type="ORF">O0235_01260</name>
</gene>
<dbReference type="CDD" id="cd03445">
    <property type="entry name" value="Thioesterase_II_repeat2"/>
    <property type="match status" value="1"/>
</dbReference>
<name>A0ABY7M6V6_9CHLR</name>
<dbReference type="InterPro" id="IPR029069">
    <property type="entry name" value="HotDog_dom_sf"/>
</dbReference>
<proteinExistence type="inferred from homology"/>
<dbReference type="CDD" id="cd03444">
    <property type="entry name" value="Thioesterase_II_repeat1"/>
    <property type="match status" value="1"/>
</dbReference>
<keyword evidence="6" id="KW-1185">Reference proteome</keyword>
<dbReference type="InterPro" id="IPR003703">
    <property type="entry name" value="Acyl_CoA_thio"/>
</dbReference>
<dbReference type="RefSeq" id="WP_270056784.1">
    <property type="nucleotide sequence ID" value="NZ_CP115149.1"/>
</dbReference>
<accession>A0ABY7M6V6</accession>
<organism evidence="5 6">
    <name type="scientific">Tepidiforma flava</name>
    <dbReference type="NCBI Taxonomy" id="3004094"/>
    <lineage>
        <taxon>Bacteria</taxon>
        <taxon>Bacillati</taxon>
        <taxon>Chloroflexota</taxon>
        <taxon>Tepidiformia</taxon>
        <taxon>Tepidiformales</taxon>
        <taxon>Tepidiformaceae</taxon>
        <taxon>Tepidiforma</taxon>
    </lineage>
</organism>
<dbReference type="InterPro" id="IPR025652">
    <property type="entry name" value="TesB_C"/>
</dbReference>
<evidence type="ECO:0000256" key="2">
    <source>
        <dbReference type="ARBA" id="ARBA00022801"/>
    </source>
</evidence>
<dbReference type="InterPro" id="IPR049449">
    <property type="entry name" value="TesB_ACOT8-like_N"/>
</dbReference>
<dbReference type="EMBL" id="CP115149">
    <property type="protein sequence ID" value="WBL36260.1"/>
    <property type="molecule type" value="Genomic_DNA"/>
</dbReference>
<feature type="domain" description="Acyl-CoA thioesterase-like N-terminal HotDog" evidence="4">
    <location>
        <begin position="33"/>
        <end position="110"/>
    </location>
</feature>
<evidence type="ECO:0000259" key="3">
    <source>
        <dbReference type="Pfam" id="PF02551"/>
    </source>
</evidence>
<keyword evidence="2" id="KW-0378">Hydrolase</keyword>
<dbReference type="Pfam" id="PF02551">
    <property type="entry name" value="Acyl_CoA_thio"/>
    <property type="match status" value="1"/>
</dbReference>
<dbReference type="InterPro" id="IPR042171">
    <property type="entry name" value="Acyl-CoA_hotdog"/>
</dbReference>
<evidence type="ECO:0000313" key="5">
    <source>
        <dbReference type="EMBL" id="WBL36260.1"/>
    </source>
</evidence>
<dbReference type="SUPFAM" id="SSF54637">
    <property type="entry name" value="Thioesterase/thiol ester dehydrase-isomerase"/>
    <property type="match status" value="2"/>
</dbReference>
<dbReference type="PANTHER" id="PTHR11066">
    <property type="entry name" value="ACYL-COA THIOESTERASE"/>
    <property type="match status" value="1"/>
</dbReference>